<evidence type="ECO:0000313" key="8">
    <source>
        <dbReference type="Proteomes" id="UP000326759"/>
    </source>
</evidence>
<feature type="domain" description="GH18" evidence="6">
    <location>
        <begin position="26"/>
        <end position="383"/>
    </location>
</feature>
<dbReference type="InterPro" id="IPR050314">
    <property type="entry name" value="Glycosyl_Hydrlase_18"/>
</dbReference>
<dbReference type="GO" id="GO:0005576">
    <property type="term" value="C:extracellular region"/>
    <property type="evidence" value="ECO:0007669"/>
    <property type="project" value="TreeGrafter"/>
</dbReference>
<dbReference type="PANTHER" id="PTHR11177:SF359">
    <property type="entry name" value="CHITINASE 10-RELATED"/>
    <property type="match status" value="1"/>
</dbReference>
<evidence type="ECO:0000256" key="4">
    <source>
        <dbReference type="ARBA" id="ARBA00023295"/>
    </source>
</evidence>
<evidence type="ECO:0000259" key="6">
    <source>
        <dbReference type="PROSITE" id="PS51910"/>
    </source>
</evidence>
<dbReference type="AlphaFoldDB" id="A0A5N5TCV5"/>
<dbReference type="EMBL" id="SEYY01003316">
    <property type="protein sequence ID" value="KAB7504362.1"/>
    <property type="molecule type" value="Genomic_DNA"/>
</dbReference>
<dbReference type="PROSITE" id="PS01095">
    <property type="entry name" value="GH18_1"/>
    <property type="match status" value="2"/>
</dbReference>
<dbReference type="PROSITE" id="PS51910">
    <property type="entry name" value="GH18_2"/>
    <property type="match status" value="3"/>
</dbReference>
<dbReference type="FunFam" id="3.20.20.80:FF:000007">
    <property type="entry name" value="Acidic mammalian chitinase"/>
    <property type="match status" value="2"/>
</dbReference>
<dbReference type="GO" id="GO:0005975">
    <property type="term" value="P:carbohydrate metabolic process"/>
    <property type="evidence" value="ECO:0007669"/>
    <property type="project" value="InterPro"/>
</dbReference>
<dbReference type="SUPFAM" id="SSF54556">
    <property type="entry name" value="Chitinase insertion domain"/>
    <property type="match status" value="2"/>
</dbReference>
<gene>
    <name evidence="7" type="primary">Cht3_2</name>
    <name evidence="7" type="ORF">Anas_11709</name>
</gene>
<dbReference type="GO" id="GO:0006032">
    <property type="term" value="P:chitin catabolic process"/>
    <property type="evidence" value="ECO:0007669"/>
    <property type="project" value="TreeGrafter"/>
</dbReference>
<keyword evidence="4 5" id="KW-0326">Glycosidase</keyword>
<keyword evidence="3" id="KW-1015">Disulfide bond</keyword>
<feature type="domain" description="GH18" evidence="6">
    <location>
        <begin position="378"/>
        <end position="674"/>
    </location>
</feature>
<dbReference type="InterPro" id="IPR011583">
    <property type="entry name" value="Chitinase_II/V-like_cat"/>
</dbReference>
<dbReference type="InterPro" id="IPR001579">
    <property type="entry name" value="Glyco_hydro_18_chit_AS"/>
</dbReference>
<evidence type="ECO:0000313" key="7">
    <source>
        <dbReference type="EMBL" id="KAB7504362.1"/>
    </source>
</evidence>
<dbReference type="SMART" id="SM00636">
    <property type="entry name" value="Glyco_18"/>
    <property type="match status" value="3"/>
</dbReference>
<dbReference type="Gene3D" id="3.20.20.80">
    <property type="entry name" value="Glycosidases"/>
    <property type="match status" value="5"/>
</dbReference>
<keyword evidence="8" id="KW-1185">Reference proteome</keyword>
<dbReference type="OrthoDB" id="76388at2759"/>
<feature type="domain" description="GH18" evidence="6">
    <location>
        <begin position="733"/>
        <end position="909"/>
    </location>
</feature>
<comment type="caution">
    <text evidence="7">The sequence shown here is derived from an EMBL/GenBank/DDBJ whole genome shotgun (WGS) entry which is preliminary data.</text>
</comment>
<dbReference type="InterPro" id="IPR001223">
    <property type="entry name" value="Glyco_hydro18_cat"/>
</dbReference>
<accession>A0A5N5TCV5</accession>
<dbReference type="FunFam" id="3.10.50.10:FF:000001">
    <property type="entry name" value="Chitinase 3-like 1"/>
    <property type="match status" value="1"/>
</dbReference>
<organism evidence="7 8">
    <name type="scientific">Armadillidium nasatum</name>
    <dbReference type="NCBI Taxonomy" id="96803"/>
    <lineage>
        <taxon>Eukaryota</taxon>
        <taxon>Metazoa</taxon>
        <taxon>Ecdysozoa</taxon>
        <taxon>Arthropoda</taxon>
        <taxon>Crustacea</taxon>
        <taxon>Multicrustacea</taxon>
        <taxon>Malacostraca</taxon>
        <taxon>Eumalacostraca</taxon>
        <taxon>Peracarida</taxon>
        <taxon>Isopoda</taxon>
        <taxon>Oniscidea</taxon>
        <taxon>Crinocheta</taxon>
        <taxon>Armadillidiidae</taxon>
        <taxon>Armadillidium</taxon>
    </lineage>
</organism>
<evidence type="ECO:0000256" key="2">
    <source>
        <dbReference type="ARBA" id="ARBA00022801"/>
    </source>
</evidence>
<name>A0A5N5TCV5_9CRUS</name>
<dbReference type="GO" id="GO:0004568">
    <property type="term" value="F:chitinase activity"/>
    <property type="evidence" value="ECO:0007669"/>
    <property type="project" value="TreeGrafter"/>
</dbReference>
<dbReference type="GO" id="GO:0008061">
    <property type="term" value="F:chitin binding"/>
    <property type="evidence" value="ECO:0007669"/>
    <property type="project" value="InterPro"/>
</dbReference>
<dbReference type="InterPro" id="IPR017853">
    <property type="entry name" value="GH"/>
</dbReference>
<dbReference type="PANTHER" id="PTHR11177">
    <property type="entry name" value="CHITINASE"/>
    <property type="match status" value="1"/>
</dbReference>
<dbReference type="InterPro" id="IPR029070">
    <property type="entry name" value="Chitinase_insertion_sf"/>
</dbReference>
<evidence type="ECO:0000256" key="3">
    <source>
        <dbReference type="ARBA" id="ARBA00023157"/>
    </source>
</evidence>
<dbReference type="Gene3D" id="3.10.50.10">
    <property type="match status" value="2"/>
</dbReference>
<feature type="non-terminal residue" evidence="7">
    <location>
        <position position="910"/>
    </location>
</feature>
<reference evidence="7 8" key="1">
    <citation type="journal article" date="2019" name="PLoS Biol.">
        <title>Sex chromosomes control vertical transmission of feminizing Wolbachia symbionts in an isopod.</title>
        <authorList>
            <person name="Becking T."/>
            <person name="Chebbi M.A."/>
            <person name="Giraud I."/>
            <person name="Moumen B."/>
            <person name="Laverre T."/>
            <person name="Caubet Y."/>
            <person name="Peccoud J."/>
            <person name="Gilbert C."/>
            <person name="Cordaux R."/>
        </authorList>
    </citation>
    <scope>NUCLEOTIDE SEQUENCE [LARGE SCALE GENOMIC DNA]</scope>
    <source>
        <strain evidence="7">ANa2</strain>
        <tissue evidence="7">Whole body excluding digestive tract and cuticle</tissue>
    </source>
</reference>
<evidence type="ECO:0000256" key="5">
    <source>
        <dbReference type="RuleBase" id="RU000489"/>
    </source>
</evidence>
<dbReference type="CDD" id="cd02872">
    <property type="entry name" value="GH18_chitolectin_chitotriosidase"/>
    <property type="match status" value="1"/>
</dbReference>
<dbReference type="Pfam" id="PF00704">
    <property type="entry name" value="Glyco_hydro_18"/>
    <property type="match status" value="5"/>
</dbReference>
<protein>
    <submittedName>
        <fullName evidence="7">Putative chitinase 3</fullName>
    </submittedName>
</protein>
<keyword evidence="2 5" id="KW-0378">Hydrolase</keyword>
<keyword evidence="1" id="KW-0732">Signal</keyword>
<proteinExistence type="predicted"/>
<dbReference type="Proteomes" id="UP000326759">
    <property type="component" value="Unassembled WGS sequence"/>
</dbReference>
<dbReference type="SUPFAM" id="SSF51445">
    <property type="entry name" value="(Trans)glycosidases"/>
    <property type="match status" value="3"/>
</dbReference>
<sequence>MQYWQATLIYLSLGNFFKSANEVEKNKVVCYFTNWAWYRPDIGKYMPENIDPDLCTHINYAFATLDSEELIMKPFDSWADIDNAYSQYGVKVLISIGGWNDSAGDKYHRLVTDPAARANFVTNALAFVKQYGFDGIDLDWEYPVCPQNYCDDTYASDKDGFTAWTQELAEAFHPEGLIVTAAVSAGYEPYDVPGISTYLDHINVMTYAYYDSSSGKTGHDSPLYAYPGQPDPYFNTNYTINLWINKGADPLKVIMGFPMYGLSLTLADPSNNGLNAPTTGCGEAGSYTGECGTLAYYEICYNVEQGWTVVQDPLGNMGPYAYSGDQWVSYDDVAMVQTKSEYVLSMGLGGAMIWSLDLDDFTNICGTEAYPLLKTINRVLRGYEKPDIGKYMPEDIDPDLCTHINYAFSALDYEQLIMEPFDTWADIDNEFYAKVTAYSQYGVKVLISIGGWNDSTGDKYHNLVSNPSARANFITNALAFVNQYSFGGIDLDWEYPVCPQNMCSESYLSDKDDFTAWVQELAEAFHPEGLLVTAAVSANNEPYDVPGISTYLDHINIMTYDYHGSYDRKTGHGSPLYAHPDDTNLYFNTICYNVQQGWTVEQDPLGTMGPYAYSGNQWVSYDDVAMVQTKAEYVLSKGLGGAMIWSLDLDDFTNRCGTEAYPLLKTVNRKTRSCATSQTGLGTDQISDRFYRKVAAYSKYGIKVLISIGGWNDSADDKYHRLVNNPAARAKFITSALAFVKLYGFDGIDLDWEYPAYDVPAISTYLDFINVMTYDFHGSWDKQTGHVSPLYAHPDDVEPKFNTDYSITNWINSGADPQKVIMGFPLYGQSFTLADASNHGLNAPAWGGGNAGTYTMEAGFLSYYESEYVLSKGLGGAMIWALDLDDFTNRCGTGAYPLLKTINRVLRGYA</sequence>
<evidence type="ECO:0000256" key="1">
    <source>
        <dbReference type="ARBA" id="ARBA00022729"/>
    </source>
</evidence>